<evidence type="ECO:0000256" key="6">
    <source>
        <dbReference type="RuleBase" id="RU363041"/>
    </source>
</evidence>
<protein>
    <recommendedName>
        <fullName evidence="6">Probable membrane transporter protein</fullName>
    </recommendedName>
</protein>
<evidence type="ECO:0000256" key="3">
    <source>
        <dbReference type="ARBA" id="ARBA00022692"/>
    </source>
</evidence>
<feature type="transmembrane region" description="Helical" evidence="6">
    <location>
        <begin position="214"/>
        <end position="234"/>
    </location>
</feature>
<evidence type="ECO:0000256" key="1">
    <source>
        <dbReference type="ARBA" id="ARBA00004141"/>
    </source>
</evidence>
<dbReference type="RefSeq" id="WP_241830700.1">
    <property type="nucleotide sequence ID" value="NZ_JACCBI010000001.1"/>
</dbReference>
<gene>
    <name evidence="7" type="ORF">BJ972_002098</name>
</gene>
<dbReference type="InterPro" id="IPR002781">
    <property type="entry name" value="TM_pro_TauE-like"/>
</dbReference>
<feature type="transmembrane region" description="Helical" evidence="6">
    <location>
        <begin position="142"/>
        <end position="171"/>
    </location>
</feature>
<sequence length="267" mass="27449">MSNPVTEPVSARESWWILAIVGVIGGVLSGAFGVGGGILIVPLLVTLAGMDQRRASATSLAAIVPTAIVGSITYLAAGRIDYVAAILLAVGGVAGSWAGTRLLKKLPLGWLRWLFIGFVLLIAVRMLILLPPRAEGSLDYSVWAGVGLVFLGLLIGFASGLFGIGGGVIAVPALMTIFGMGDLTAKGTSLLMLIPTSITGTVQNVRGRLVDLRAGLIVGVAATAASFAGVWLAFLMSPAVSSYLFAALLVVAAVQLALKALRDRRKA</sequence>
<evidence type="ECO:0000313" key="7">
    <source>
        <dbReference type="EMBL" id="NYD67579.1"/>
    </source>
</evidence>
<feature type="transmembrane region" description="Helical" evidence="6">
    <location>
        <begin position="57"/>
        <end position="76"/>
    </location>
</feature>
<dbReference type="Proteomes" id="UP000581087">
    <property type="component" value="Unassembled WGS sequence"/>
</dbReference>
<feature type="transmembrane region" description="Helical" evidence="6">
    <location>
        <begin position="110"/>
        <end position="130"/>
    </location>
</feature>
<keyword evidence="4 6" id="KW-1133">Transmembrane helix</keyword>
<feature type="transmembrane region" description="Helical" evidence="6">
    <location>
        <begin position="15"/>
        <end position="45"/>
    </location>
</feature>
<comment type="subcellular location">
    <subcellularLocation>
        <location evidence="6">Cell membrane</location>
        <topology evidence="6">Multi-pass membrane protein</topology>
    </subcellularLocation>
    <subcellularLocation>
        <location evidence="1">Membrane</location>
        <topology evidence="1">Multi-pass membrane protein</topology>
    </subcellularLocation>
</comment>
<comment type="similarity">
    <text evidence="2 6">Belongs to the 4-toluene sulfonate uptake permease (TSUP) (TC 2.A.102) family.</text>
</comment>
<keyword evidence="5 6" id="KW-0472">Membrane</keyword>
<comment type="caution">
    <text evidence="7">The sequence shown here is derived from an EMBL/GenBank/DDBJ whole genome shotgun (WGS) entry which is preliminary data.</text>
</comment>
<dbReference type="PANTHER" id="PTHR43701">
    <property type="entry name" value="MEMBRANE TRANSPORTER PROTEIN MJ0441-RELATED"/>
    <property type="match status" value="1"/>
</dbReference>
<dbReference type="GO" id="GO:0005886">
    <property type="term" value="C:plasma membrane"/>
    <property type="evidence" value="ECO:0007669"/>
    <property type="project" value="UniProtKB-SubCell"/>
</dbReference>
<dbReference type="PANTHER" id="PTHR43701:SF2">
    <property type="entry name" value="MEMBRANE TRANSPORTER PROTEIN YJNA-RELATED"/>
    <property type="match status" value="1"/>
</dbReference>
<dbReference type="AlphaFoldDB" id="A0A852SJY8"/>
<feature type="transmembrane region" description="Helical" evidence="6">
    <location>
        <begin position="82"/>
        <end position="103"/>
    </location>
</feature>
<evidence type="ECO:0000256" key="4">
    <source>
        <dbReference type="ARBA" id="ARBA00022989"/>
    </source>
</evidence>
<dbReference type="Pfam" id="PF01925">
    <property type="entry name" value="TauE"/>
    <property type="match status" value="2"/>
</dbReference>
<proteinExistence type="inferred from homology"/>
<name>A0A852SJY8_9MICO</name>
<evidence type="ECO:0000256" key="5">
    <source>
        <dbReference type="ARBA" id="ARBA00023136"/>
    </source>
</evidence>
<organism evidence="7 8">
    <name type="scientific">Agromyces atrinae</name>
    <dbReference type="NCBI Taxonomy" id="592376"/>
    <lineage>
        <taxon>Bacteria</taxon>
        <taxon>Bacillati</taxon>
        <taxon>Actinomycetota</taxon>
        <taxon>Actinomycetes</taxon>
        <taxon>Micrococcales</taxon>
        <taxon>Microbacteriaceae</taxon>
        <taxon>Agromyces</taxon>
    </lineage>
</organism>
<keyword evidence="3 6" id="KW-0812">Transmembrane</keyword>
<keyword evidence="6" id="KW-1003">Cell membrane</keyword>
<dbReference type="EMBL" id="JACCBI010000001">
    <property type="protein sequence ID" value="NYD67579.1"/>
    <property type="molecule type" value="Genomic_DNA"/>
</dbReference>
<reference evidence="7 8" key="1">
    <citation type="submission" date="2020-07" db="EMBL/GenBank/DDBJ databases">
        <title>Sequencing the genomes of 1000 actinobacteria strains.</title>
        <authorList>
            <person name="Klenk H.-P."/>
        </authorList>
    </citation>
    <scope>NUCLEOTIDE SEQUENCE [LARGE SCALE GENOMIC DNA]</scope>
    <source>
        <strain evidence="7 8">DSM 23870</strain>
    </source>
</reference>
<accession>A0A852SJY8</accession>
<feature type="transmembrane region" description="Helical" evidence="6">
    <location>
        <begin position="240"/>
        <end position="258"/>
    </location>
</feature>
<evidence type="ECO:0000313" key="8">
    <source>
        <dbReference type="Proteomes" id="UP000581087"/>
    </source>
</evidence>
<evidence type="ECO:0000256" key="2">
    <source>
        <dbReference type="ARBA" id="ARBA00009142"/>
    </source>
</evidence>
<dbReference type="InterPro" id="IPR051598">
    <property type="entry name" value="TSUP/Inactive_protease-like"/>
</dbReference>